<dbReference type="FunFam" id="3.30.565.10:FF:000006">
    <property type="entry name" value="Sensor histidine kinase WalK"/>
    <property type="match status" value="1"/>
</dbReference>
<dbReference type="Pfam" id="PF00512">
    <property type="entry name" value="HisKA"/>
    <property type="match status" value="1"/>
</dbReference>
<organism evidence="14 15">
    <name type="scientific">Candidatus Anaerostipes excrementavium</name>
    <dbReference type="NCBI Taxonomy" id="2838463"/>
    <lineage>
        <taxon>Bacteria</taxon>
        <taxon>Bacillati</taxon>
        <taxon>Bacillota</taxon>
        <taxon>Clostridia</taxon>
        <taxon>Lachnospirales</taxon>
        <taxon>Lachnospiraceae</taxon>
        <taxon>Anaerostipes</taxon>
    </lineage>
</organism>
<feature type="domain" description="HAMP" evidence="13">
    <location>
        <begin position="174"/>
        <end position="228"/>
    </location>
</feature>
<keyword evidence="8 11" id="KW-1133">Transmembrane helix</keyword>
<dbReference type="CDD" id="cd06225">
    <property type="entry name" value="HAMP"/>
    <property type="match status" value="1"/>
</dbReference>
<keyword evidence="4" id="KW-0597">Phosphoprotein</keyword>
<dbReference type="Pfam" id="PF00672">
    <property type="entry name" value="HAMP"/>
    <property type="match status" value="1"/>
</dbReference>
<evidence type="ECO:0000256" key="11">
    <source>
        <dbReference type="SAM" id="Phobius"/>
    </source>
</evidence>
<feature type="domain" description="Histidine kinase" evidence="12">
    <location>
        <begin position="236"/>
        <end position="451"/>
    </location>
</feature>
<keyword evidence="5" id="KW-0808">Transferase</keyword>
<dbReference type="SMART" id="SM00304">
    <property type="entry name" value="HAMP"/>
    <property type="match status" value="1"/>
</dbReference>
<evidence type="ECO:0000313" key="15">
    <source>
        <dbReference type="Proteomes" id="UP000886721"/>
    </source>
</evidence>
<proteinExistence type="predicted"/>
<dbReference type="Gene3D" id="1.10.287.130">
    <property type="match status" value="1"/>
</dbReference>
<keyword evidence="7 14" id="KW-0418">Kinase</keyword>
<dbReference type="GO" id="GO:0005886">
    <property type="term" value="C:plasma membrane"/>
    <property type="evidence" value="ECO:0007669"/>
    <property type="project" value="TreeGrafter"/>
</dbReference>
<feature type="transmembrane region" description="Helical" evidence="11">
    <location>
        <begin position="12"/>
        <end position="32"/>
    </location>
</feature>
<evidence type="ECO:0000259" key="12">
    <source>
        <dbReference type="PROSITE" id="PS50109"/>
    </source>
</evidence>
<evidence type="ECO:0000256" key="1">
    <source>
        <dbReference type="ARBA" id="ARBA00000085"/>
    </source>
</evidence>
<dbReference type="PROSITE" id="PS50885">
    <property type="entry name" value="HAMP"/>
    <property type="match status" value="1"/>
</dbReference>
<evidence type="ECO:0000256" key="2">
    <source>
        <dbReference type="ARBA" id="ARBA00004370"/>
    </source>
</evidence>
<dbReference type="SMART" id="SM00388">
    <property type="entry name" value="HisKA"/>
    <property type="match status" value="1"/>
</dbReference>
<dbReference type="SMART" id="SM00387">
    <property type="entry name" value="HATPase_c"/>
    <property type="match status" value="1"/>
</dbReference>
<evidence type="ECO:0000313" key="14">
    <source>
        <dbReference type="EMBL" id="HIX67091.1"/>
    </source>
</evidence>
<comment type="caution">
    <text evidence="14">The sequence shown here is derived from an EMBL/GenBank/DDBJ whole genome shotgun (WGS) entry which is preliminary data.</text>
</comment>
<dbReference type="InterPro" id="IPR036097">
    <property type="entry name" value="HisK_dim/P_sf"/>
</dbReference>
<keyword evidence="9" id="KW-0902">Two-component regulatory system</keyword>
<evidence type="ECO:0000256" key="7">
    <source>
        <dbReference type="ARBA" id="ARBA00022777"/>
    </source>
</evidence>
<gene>
    <name evidence="14" type="ORF">H9735_03055</name>
</gene>
<dbReference type="GO" id="GO:0000155">
    <property type="term" value="F:phosphorelay sensor kinase activity"/>
    <property type="evidence" value="ECO:0007669"/>
    <property type="project" value="InterPro"/>
</dbReference>
<dbReference type="PANTHER" id="PTHR45436:SF5">
    <property type="entry name" value="SENSOR HISTIDINE KINASE TRCS"/>
    <property type="match status" value="1"/>
</dbReference>
<dbReference type="SUPFAM" id="SSF47384">
    <property type="entry name" value="Homodimeric domain of signal transducing histidine kinase"/>
    <property type="match status" value="1"/>
</dbReference>
<evidence type="ECO:0000256" key="8">
    <source>
        <dbReference type="ARBA" id="ARBA00022989"/>
    </source>
</evidence>
<dbReference type="InterPro" id="IPR003594">
    <property type="entry name" value="HATPase_dom"/>
</dbReference>
<comment type="subcellular location">
    <subcellularLocation>
        <location evidence="2">Membrane</location>
    </subcellularLocation>
</comment>
<dbReference type="Gene3D" id="6.10.340.10">
    <property type="match status" value="1"/>
</dbReference>
<dbReference type="Proteomes" id="UP000886721">
    <property type="component" value="Unassembled WGS sequence"/>
</dbReference>
<dbReference type="InterPro" id="IPR050428">
    <property type="entry name" value="TCS_sensor_his_kinase"/>
</dbReference>
<protein>
    <recommendedName>
        <fullName evidence="3">histidine kinase</fullName>
        <ecNumber evidence="3">2.7.13.3</ecNumber>
    </recommendedName>
</protein>
<reference evidence="14" key="1">
    <citation type="journal article" date="2021" name="PeerJ">
        <title>Extensive microbial diversity within the chicken gut microbiome revealed by metagenomics and culture.</title>
        <authorList>
            <person name="Gilroy R."/>
            <person name="Ravi A."/>
            <person name="Getino M."/>
            <person name="Pursley I."/>
            <person name="Horton D.L."/>
            <person name="Alikhan N.F."/>
            <person name="Baker D."/>
            <person name="Gharbi K."/>
            <person name="Hall N."/>
            <person name="Watson M."/>
            <person name="Adriaenssens E.M."/>
            <person name="Foster-Nyarko E."/>
            <person name="Jarju S."/>
            <person name="Secka A."/>
            <person name="Antonio M."/>
            <person name="Oren A."/>
            <person name="Chaudhuri R.R."/>
            <person name="La Ragione R."/>
            <person name="Hildebrand F."/>
            <person name="Pallen M.J."/>
        </authorList>
    </citation>
    <scope>NUCLEOTIDE SEQUENCE</scope>
    <source>
        <strain evidence="14">CHK191-13928</strain>
    </source>
</reference>
<name>A0A9D2B8M1_9FIRM</name>
<evidence type="ECO:0000256" key="4">
    <source>
        <dbReference type="ARBA" id="ARBA00022553"/>
    </source>
</evidence>
<reference evidence="14" key="2">
    <citation type="submission" date="2021-04" db="EMBL/GenBank/DDBJ databases">
        <authorList>
            <person name="Gilroy R."/>
        </authorList>
    </citation>
    <scope>NUCLEOTIDE SEQUENCE</scope>
    <source>
        <strain evidence="14">CHK191-13928</strain>
    </source>
</reference>
<evidence type="ECO:0000259" key="13">
    <source>
        <dbReference type="PROSITE" id="PS50885"/>
    </source>
</evidence>
<evidence type="ECO:0000256" key="3">
    <source>
        <dbReference type="ARBA" id="ARBA00012438"/>
    </source>
</evidence>
<keyword evidence="6 11" id="KW-0812">Transmembrane</keyword>
<evidence type="ECO:0000256" key="10">
    <source>
        <dbReference type="ARBA" id="ARBA00023136"/>
    </source>
</evidence>
<dbReference type="PROSITE" id="PS50109">
    <property type="entry name" value="HIS_KIN"/>
    <property type="match status" value="1"/>
</dbReference>
<dbReference type="InterPro" id="IPR003660">
    <property type="entry name" value="HAMP_dom"/>
</dbReference>
<comment type="catalytic activity">
    <reaction evidence="1">
        <text>ATP + protein L-histidine = ADP + protein N-phospho-L-histidine.</text>
        <dbReference type="EC" id="2.7.13.3"/>
    </reaction>
</comment>
<dbReference type="InterPro" id="IPR004358">
    <property type="entry name" value="Sig_transdc_His_kin-like_C"/>
</dbReference>
<evidence type="ECO:0000256" key="9">
    <source>
        <dbReference type="ARBA" id="ARBA00023012"/>
    </source>
</evidence>
<accession>A0A9D2B8M1</accession>
<dbReference type="InterPro" id="IPR036890">
    <property type="entry name" value="HATPase_C_sf"/>
</dbReference>
<evidence type="ECO:0000256" key="6">
    <source>
        <dbReference type="ARBA" id="ARBA00022692"/>
    </source>
</evidence>
<dbReference type="Gene3D" id="3.30.565.10">
    <property type="entry name" value="Histidine kinase-like ATPase, C-terminal domain"/>
    <property type="match status" value="1"/>
</dbReference>
<dbReference type="AlphaFoldDB" id="A0A9D2B8M1"/>
<keyword evidence="10 11" id="KW-0472">Membrane</keyword>
<sequence>MRKCSIKMKVTLWYTGILSVILILITAAVIVYTNMTGLLATEEEVQGAVTGFVGNIRFKNDTYYLDGDTEFYNDGVMFCVYDESGKLLYGSLPVDFPVQTTLQSNTARIVKNHNKEWMVYDGIYSYGQGKALWVRGLTSIHSVESFLSTVRKILLIIFPGLVVLIGVVGYFMTKRALKPVDDICERADKISGGDDLTQRLPLPKVQDEMYHLTVKFNEMFERLQKSFEKEKQFASDASHELRTPVAVLMSQCEYLLEHGELTEDQRQEAEVIMRQAKKMSSLVSQMLMIAREERMADPSQFEDVDMGMLAEIVAEELEFAAAKKEISIHVDVREECFVRGDQTLFMRFLMNLIQNAIVYGRKGGNVWIRITEEGEKIQGEVRDDGIGIGEEHLDKIWDRFYRADPSRGKEEGTGLGLSMVKWIAKVHNGEIHVESSLGKGSRFFFWFPKKR</sequence>
<dbReference type="PRINTS" id="PR00344">
    <property type="entry name" value="BCTRLSENSOR"/>
</dbReference>
<dbReference type="InterPro" id="IPR005467">
    <property type="entry name" value="His_kinase_dom"/>
</dbReference>
<dbReference type="Pfam" id="PF02518">
    <property type="entry name" value="HATPase_c"/>
    <property type="match status" value="1"/>
</dbReference>
<evidence type="ECO:0000256" key="5">
    <source>
        <dbReference type="ARBA" id="ARBA00022679"/>
    </source>
</evidence>
<dbReference type="PANTHER" id="PTHR45436">
    <property type="entry name" value="SENSOR HISTIDINE KINASE YKOH"/>
    <property type="match status" value="1"/>
</dbReference>
<dbReference type="SUPFAM" id="SSF55874">
    <property type="entry name" value="ATPase domain of HSP90 chaperone/DNA topoisomerase II/histidine kinase"/>
    <property type="match status" value="1"/>
</dbReference>
<dbReference type="InterPro" id="IPR003661">
    <property type="entry name" value="HisK_dim/P_dom"/>
</dbReference>
<dbReference type="SUPFAM" id="SSF158472">
    <property type="entry name" value="HAMP domain-like"/>
    <property type="match status" value="1"/>
</dbReference>
<dbReference type="EMBL" id="DXEM01000008">
    <property type="protein sequence ID" value="HIX67091.1"/>
    <property type="molecule type" value="Genomic_DNA"/>
</dbReference>
<dbReference type="EC" id="2.7.13.3" evidence="3"/>
<dbReference type="CDD" id="cd00075">
    <property type="entry name" value="HATPase"/>
    <property type="match status" value="1"/>
</dbReference>
<feature type="transmembrane region" description="Helical" evidence="11">
    <location>
        <begin position="153"/>
        <end position="172"/>
    </location>
</feature>
<dbReference type="CDD" id="cd00082">
    <property type="entry name" value="HisKA"/>
    <property type="match status" value="1"/>
</dbReference>